<sequence>MKKLSVIIPVYNVEAYVEKCIRSVKESGLEESQYEIIVVDDESPDKSVERIRNTFPNDPAITIISQKNKGLGGARNTGIKASQGNYLLFLDSDDVLTPGVLQELLLIAESQETQILEFGAKGVDMQGKEIYSVQSTSDGNVLSGIQYYNTTRYMNSACNKLYKRTFLLENELFFLERIFIEDFEFNTRAFYKAAKVYAVPQIGACFLQTENSITRNSNKEKKQKMVQDIKQVLDITHTLYQTGNGELSEVKNFFEERLNFLVATLFYHLMKNKEPFEIVKGMKEELQNKGMYYVDHPIYQKNKNLFRLLILKNIYFYKIFSSFL</sequence>
<dbReference type="CDD" id="cd00761">
    <property type="entry name" value="Glyco_tranf_GTA_type"/>
    <property type="match status" value="1"/>
</dbReference>
<dbReference type="GO" id="GO:0016758">
    <property type="term" value="F:hexosyltransferase activity"/>
    <property type="evidence" value="ECO:0007669"/>
    <property type="project" value="UniProtKB-ARBA"/>
</dbReference>
<gene>
    <name evidence="2" type="ORF">DI487_03690</name>
</gene>
<dbReference type="InterPro" id="IPR029044">
    <property type="entry name" value="Nucleotide-diphossugar_trans"/>
</dbReference>
<name>A0A2U8QT86_9FLAO</name>
<dbReference type="PANTHER" id="PTHR22916">
    <property type="entry name" value="GLYCOSYLTRANSFERASE"/>
    <property type="match status" value="1"/>
</dbReference>
<protein>
    <recommendedName>
        <fullName evidence="1">Glycosyltransferase 2-like domain-containing protein</fullName>
    </recommendedName>
</protein>
<evidence type="ECO:0000259" key="1">
    <source>
        <dbReference type="Pfam" id="PF00535"/>
    </source>
</evidence>
<dbReference type="RefSeq" id="WP_109568463.1">
    <property type="nucleotide sequence ID" value="NZ_CP029463.1"/>
</dbReference>
<keyword evidence="3" id="KW-1185">Reference proteome</keyword>
<reference evidence="2 3" key="1">
    <citation type="submission" date="2018-05" db="EMBL/GenBank/DDBJ databases">
        <title>Flavobacterium sp. MEBiC07310.</title>
        <authorList>
            <person name="Baek K."/>
        </authorList>
    </citation>
    <scope>NUCLEOTIDE SEQUENCE [LARGE SCALE GENOMIC DNA]</scope>
    <source>
        <strain evidence="2 3">MEBiC07310</strain>
    </source>
</reference>
<dbReference type="AlphaFoldDB" id="A0A2U8QT86"/>
<dbReference type="EMBL" id="CP029463">
    <property type="protein sequence ID" value="AWM13055.1"/>
    <property type="molecule type" value="Genomic_DNA"/>
</dbReference>
<dbReference type="InterPro" id="IPR001173">
    <property type="entry name" value="Glyco_trans_2-like"/>
</dbReference>
<evidence type="ECO:0000313" key="3">
    <source>
        <dbReference type="Proteomes" id="UP000245429"/>
    </source>
</evidence>
<proteinExistence type="predicted"/>
<dbReference type="Pfam" id="PF00535">
    <property type="entry name" value="Glycos_transf_2"/>
    <property type="match status" value="1"/>
</dbReference>
<evidence type="ECO:0000313" key="2">
    <source>
        <dbReference type="EMBL" id="AWM13055.1"/>
    </source>
</evidence>
<dbReference type="Gene3D" id="3.90.550.10">
    <property type="entry name" value="Spore Coat Polysaccharide Biosynthesis Protein SpsA, Chain A"/>
    <property type="match status" value="1"/>
</dbReference>
<organism evidence="2 3">
    <name type="scientific">Flavobacterium sediminis</name>
    <dbReference type="NCBI Taxonomy" id="2201181"/>
    <lineage>
        <taxon>Bacteria</taxon>
        <taxon>Pseudomonadati</taxon>
        <taxon>Bacteroidota</taxon>
        <taxon>Flavobacteriia</taxon>
        <taxon>Flavobacteriales</taxon>
        <taxon>Flavobacteriaceae</taxon>
        <taxon>Flavobacterium</taxon>
    </lineage>
</organism>
<feature type="domain" description="Glycosyltransferase 2-like" evidence="1">
    <location>
        <begin position="5"/>
        <end position="166"/>
    </location>
</feature>
<dbReference type="KEGG" id="fse:DI487_03690"/>
<accession>A0A2U8QT86</accession>
<dbReference type="Proteomes" id="UP000245429">
    <property type="component" value="Chromosome"/>
</dbReference>
<dbReference type="OrthoDB" id="396512at2"/>
<dbReference type="SUPFAM" id="SSF53448">
    <property type="entry name" value="Nucleotide-diphospho-sugar transferases"/>
    <property type="match status" value="1"/>
</dbReference>